<dbReference type="Gene3D" id="3.40.140.120">
    <property type="match status" value="1"/>
</dbReference>
<comment type="caution">
    <text evidence="3">The sequence shown here is derived from an EMBL/GenBank/DDBJ whole genome shotgun (WGS) entry which is preliminary data.</text>
</comment>
<dbReference type="AlphaFoldDB" id="A0A149TND9"/>
<name>A0A149TND9_9PROT</name>
<dbReference type="Proteomes" id="UP000075636">
    <property type="component" value="Unassembled WGS sequence"/>
</dbReference>
<feature type="compositionally biased region" description="Polar residues" evidence="1">
    <location>
        <begin position="431"/>
        <end position="440"/>
    </location>
</feature>
<organism evidence="3 4">
    <name type="scientific">Gluconobacter albidus</name>
    <dbReference type="NCBI Taxonomy" id="318683"/>
    <lineage>
        <taxon>Bacteria</taxon>
        <taxon>Pseudomonadati</taxon>
        <taxon>Pseudomonadota</taxon>
        <taxon>Alphaproteobacteria</taxon>
        <taxon>Acetobacterales</taxon>
        <taxon>Acetobacteraceae</taxon>
        <taxon>Gluconobacter</taxon>
    </lineage>
</organism>
<reference evidence="3 4" key="1">
    <citation type="submission" date="2015-06" db="EMBL/GenBank/DDBJ databases">
        <title>Improved classification and identification of acetic acid bacteria using matrix-assisted laser desorption/ionization time-of-flight mass spectrometry; Gluconobacter nephelii and Gluconobacter uchimurae are later heterotypic synonyms of Gluconobacter japonicus and Gluconobacter oxydans, respectively.</title>
        <authorList>
            <person name="Li L."/>
            <person name="Cleenwerck I."/>
            <person name="De Vuyst L."/>
            <person name="Vandamme P."/>
        </authorList>
    </citation>
    <scope>NUCLEOTIDE SEQUENCE [LARGE SCALE GENOMIC DNA]</scope>
    <source>
        <strain evidence="3 4">LMG 1768</strain>
    </source>
</reference>
<feature type="chain" id="PRO_5007555920" evidence="2">
    <location>
        <begin position="20"/>
        <end position="440"/>
    </location>
</feature>
<evidence type="ECO:0000256" key="1">
    <source>
        <dbReference type="SAM" id="MobiDB-lite"/>
    </source>
</evidence>
<evidence type="ECO:0000313" key="3">
    <source>
        <dbReference type="EMBL" id="KXV51056.1"/>
    </source>
</evidence>
<feature type="signal peptide" evidence="2">
    <location>
        <begin position="1"/>
        <end position="19"/>
    </location>
</feature>
<evidence type="ECO:0000313" key="4">
    <source>
        <dbReference type="Proteomes" id="UP000075636"/>
    </source>
</evidence>
<dbReference type="OrthoDB" id="7592047at2"/>
<dbReference type="NCBIfam" id="TIGR01537">
    <property type="entry name" value="portal_HK97"/>
    <property type="match status" value="1"/>
</dbReference>
<dbReference type="RefSeq" id="WP_062105709.1">
    <property type="nucleotide sequence ID" value="NZ_LHZR01000058.1"/>
</dbReference>
<keyword evidence="2" id="KW-0732">Signal</keyword>
<protein>
    <submittedName>
        <fullName evidence="3">Capsid protein</fullName>
    </submittedName>
</protein>
<dbReference type="Gene3D" id="1.20.1270.210">
    <property type="match status" value="1"/>
</dbReference>
<sequence length="440" mass="47977">MKMPKALTGLLTKAANAMALSITGVSLTDLRLGAFMAGGPTHSGQMVTVDTAIQLDTVWACIRLLSETIASLPLKLYQRETENTSNVARSHPLFSILYDKPNADMTGVEFWGCMVACLLAWGNAFAQVVRRGDGTIIALNPLRPDRMTVRRDPNTGALIYTYAWQQQILTLSETEIFHIKGISFDGLMGLSPITVGRQSLGTAMAAEETAGKTFRNGLQTQNYIKAPAYLTDEQRKLAKASLQDYAGAINAGKTPLLEGGWSVESIGLNPEAAQLLQSRTFNVQTICRWFGVQPVMIGSMEKSTAWGTGLEQMNLWFLQYALMPWLRRIEQAISRCLLSPADRLSYFAKHNVDALLRADTAARTAFYIAGRQNGWFTANEVREKEEMTPMEGGDMLTVQAQMIPLSDVGKSAVQPTLKPVPGGQPPPDPAQSGSTGDPDV</sequence>
<dbReference type="InterPro" id="IPR006427">
    <property type="entry name" value="Portal_HK97"/>
</dbReference>
<gene>
    <name evidence="3" type="ORF">AD945_00785</name>
</gene>
<dbReference type="EMBL" id="LHZR01000058">
    <property type="protein sequence ID" value="KXV51056.1"/>
    <property type="molecule type" value="Genomic_DNA"/>
</dbReference>
<accession>A0A149TND9</accession>
<evidence type="ECO:0000256" key="2">
    <source>
        <dbReference type="SAM" id="SignalP"/>
    </source>
</evidence>
<proteinExistence type="predicted"/>
<dbReference type="InterPro" id="IPR006944">
    <property type="entry name" value="Phage/GTA_portal"/>
</dbReference>
<dbReference type="Pfam" id="PF04860">
    <property type="entry name" value="Phage_portal"/>
    <property type="match status" value="1"/>
</dbReference>
<dbReference type="PATRIC" id="fig|318683.6.peg.3173"/>
<dbReference type="Gene3D" id="3.30.1120.70">
    <property type="match status" value="1"/>
</dbReference>
<feature type="region of interest" description="Disordered" evidence="1">
    <location>
        <begin position="410"/>
        <end position="440"/>
    </location>
</feature>